<dbReference type="InterPro" id="IPR000819">
    <property type="entry name" value="Peptidase_M17_C"/>
</dbReference>
<dbReference type="Gene3D" id="3.40.630.10">
    <property type="entry name" value="Zn peptidases"/>
    <property type="match status" value="1"/>
</dbReference>
<dbReference type="InterPro" id="IPR008283">
    <property type="entry name" value="Peptidase_M17_N"/>
</dbReference>
<dbReference type="Gene3D" id="3.40.220.10">
    <property type="entry name" value="Leucine Aminopeptidase, subunit E, domain 1"/>
    <property type="match status" value="1"/>
</dbReference>
<dbReference type="Pfam" id="PF00883">
    <property type="entry name" value="Peptidase_M17"/>
    <property type="match status" value="1"/>
</dbReference>
<proteinExistence type="inferred from homology"/>
<feature type="domain" description="Cytosol aminopeptidase" evidence="9">
    <location>
        <begin position="346"/>
        <end position="353"/>
    </location>
</feature>
<feature type="binding site" evidence="8">
    <location>
        <position position="348"/>
    </location>
    <ligand>
        <name>Mn(2+)</name>
        <dbReference type="ChEBI" id="CHEBI:29035"/>
        <label>1</label>
    </ligand>
</feature>
<feature type="binding site" evidence="8">
    <location>
        <position position="350"/>
    </location>
    <ligand>
        <name>Mn(2+)</name>
        <dbReference type="ChEBI" id="CHEBI:29035"/>
        <label>2</label>
    </ligand>
</feature>
<feature type="binding site" evidence="8">
    <location>
        <position position="271"/>
    </location>
    <ligand>
        <name>Mn(2+)</name>
        <dbReference type="ChEBI" id="CHEBI:29035"/>
        <label>2</label>
    </ligand>
</feature>
<dbReference type="PROSITE" id="PS00631">
    <property type="entry name" value="CYTOSOL_AP"/>
    <property type="match status" value="1"/>
</dbReference>
<evidence type="ECO:0000256" key="4">
    <source>
        <dbReference type="ARBA" id="ARBA00022438"/>
    </source>
</evidence>
<evidence type="ECO:0000313" key="11">
    <source>
        <dbReference type="Proteomes" id="UP000632828"/>
    </source>
</evidence>
<feature type="binding site" evidence="8">
    <location>
        <position position="289"/>
    </location>
    <ligand>
        <name>Mn(2+)</name>
        <dbReference type="ChEBI" id="CHEBI:29035"/>
        <label>2</label>
    </ligand>
</feature>
<keyword evidence="7 8" id="KW-0464">Manganese</keyword>
<comment type="similarity">
    <text evidence="3 8">Belongs to the peptidase M17 family.</text>
</comment>
<evidence type="ECO:0000256" key="3">
    <source>
        <dbReference type="ARBA" id="ARBA00009528"/>
    </source>
</evidence>
<dbReference type="Pfam" id="PF02789">
    <property type="entry name" value="Peptidase_M17_N"/>
    <property type="match status" value="1"/>
</dbReference>
<dbReference type="GO" id="GO:0070006">
    <property type="term" value="F:metalloaminopeptidase activity"/>
    <property type="evidence" value="ECO:0007669"/>
    <property type="project" value="InterPro"/>
</dbReference>
<dbReference type="NCBIfam" id="NF002077">
    <property type="entry name" value="PRK00913.2-4"/>
    <property type="match status" value="1"/>
</dbReference>
<evidence type="ECO:0000256" key="8">
    <source>
        <dbReference type="HAMAP-Rule" id="MF_00181"/>
    </source>
</evidence>
<feature type="binding site" evidence="8">
    <location>
        <position position="350"/>
    </location>
    <ligand>
        <name>Mn(2+)</name>
        <dbReference type="ChEBI" id="CHEBI:29035"/>
        <label>1</label>
    </ligand>
</feature>
<comment type="caution">
    <text evidence="10">The sequence shown here is derived from an EMBL/GenBank/DDBJ whole genome shotgun (WGS) entry which is preliminary data.</text>
</comment>
<dbReference type="NCBIfam" id="NF002074">
    <property type="entry name" value="PRK00913.1-4"/>
    <property type="match status" value="1"/>
</dbReference>
<dbReference type="InterPro" id="IPR023042">
    <property type="entry name" value="Peptidase_M17_leu_NH2_pept"/>
</dbReference>
<dbReference type="RefSeq" id="WP_191155333.1">
    <property type="nucleotide sequence ID" value="NZ_JACWUN010000007.1"/>
</dbReference>
<evidence type="ECO:0000256" key="2">
    <source>
        <dbReference type="ARBA" id="ARBA00000967"/>
    </source>
</evidence>
<keyword evidence="4 8" id="KW-0031">Aminopeptidase</keyword>
<evidence type="ECO:0000256" key="6">
    <source>
        <dbReference type="ARBA" id="ARBA00022801"/>
    </source>
</evidence>
<dbReference type="GO" id="GO:0005737">
    <property type="term" value="C:cytoplasm"/>
    <property type="evidence" value="ECO:0007669"/>
    <property type="project" value="UniProtKB-SubCell"/>
</dbReference>
<comment type="catalytic activity">
    <reaction evidence="1 8">
        <text>Release of an N-terminal amino acid, Xaa-|-Yaa-, in which Xaa is preferably Leu, but may be other amino acids including Pro although not Arg or Lys, and Yaa may be Pro. Amino acid amides and methyl esters are also readily hydrolyzed, but rates on arylamides are exceedingly low.</text>
        <dbReference type="EC" id="3.4.11.1"/>
    </reaction>
</comment>
<sequence length="500" mass="52976">MKILVKKTSPTITTPCLIFFTPEGRTSPQLLAQLDDHFCQLVTTAQRSNEFRGRHAETLLLHAVGTSGPNRILLVGIGKAGDASLDKLRQAAGSAVAVLKQKNISKATFSQSDLVIKKTTAEQQAQAIVEGILLANYQYLRYQHPAPDTAKPLEQLVLLAADAKTLALLQRGANRAEAICAGVHLARDLVNAPGNLKSPEFLAMQAVAMAEKNGIKAHLLDQARLQQLGCGALLGVAQGSTRPPYLIVLEYAGDPTGAAPLALVGKGVTFDTGGISLKPADKMDEMKMDMGGAATVIGTMLAAARLELPVNLVAVVPAVENMPSGNAIRPGDILTSLSGKTIEVLNTDAEGRLILADALTYVGRYNPRAVIDLATLTGACIIALGNQAAAILGNDDKLIDQLLQAGQRSGERLWQLPLWEEYAGQIKSDFADVKNTGGRPAGTITAAAFLQKFADQYKWAHLDIAGMAWEDKGKVGIPRGGSGFGVRLLIDYLLDEAGRA</sequence>
<dbReference type="InterPro" id="IPR011356">
    <property type="entry name" value="Leucine_aapep/pepB"/>
</dbReference>
<keyword evidence="8" id="KW-0479">Metal-binding</keyword>
<dbReference type="EMBL" id="JACWUN010000007">
    <property type="protein sequence ID" value="MBD1400619.1"/>
    <property type="molecule type" value="Genomic_DNA"/>
</dbReference>
<comment type="catalytic activity">
    <reaction evidence="2 8">
        <text>Release of an N-terminal amino acid, preferentially leucine, but not glutamic or aspartic acids.</text>
        <dbReference type="EC" id="3.4.11.10"/>
    </reaction>
</comment>
<keyword evidence="5 8" id="KW-0645">Protease</keyword>
<dbReference type="PRINTS" id="PR00481">
    <property type="entry name" value="LAMNOPPTDASE"/>
</dbReference>
<feature type="binding site" evidence="8">
    <location>
        <position position="271"/>
    </location>
    <ligand>
        <name>Mn(2+)</name>
        <dbReference type="ChEBI" id="CHEBI:29035"/>
        <label>1</label>
    </ligand>
</feature>
<dbReference type="AlphaFoldDB" id="A0A8J6UPD4"/>
<evidence type="ECO:0000256" key="1">
    <source>
        <dbReference type="ARBA" id="ARBA00000135"/>
    </source>
</evidence>
<comment type="subcellular location">
    <subcellularLocation>
        <location evidence="8">Cytoplasm</location>
    </subcellularLocation>
</comment>
<dbReference type="NCBIfam" id="NF002083">
    <property type="entry name" value="PRK00913.3-5"/>
    <property type="match status" value="1"/>
</dbReference>
<accession>A0A8J6UPD4</accession>
<evidence type="ECO:0000256" key="5">
    <source>
        <dbReference type="ARBA" id="ARBA00022670"/>
    </source>
</evidence>
<feature type="active site" evidence="8">
    <location>
        <position position="352"/>
    </location>
</feature>
<dbReference type="GO" id="GO:0030145">
    <property type="term" value="F:manganese ion binding"/>
    <property type="evidence" value="ECO:0007669"/>
    <property type="project" value="UniProtKB-UniRule"/>
</dbReference>
<dbReference type="GO" id="GO:0006508">
    <property type="term" value="P:proteolysis"/>
    <property type="evidence" value="ECO:0007669"/>
    <property type="project" value="UniProtKB-KW"/>
</dbReference>
<dbReference type="PANTHER" id="PTHR11963">
    <property type="entry name" value="LEUCINE AMINOPEPTIDASE-RELATED"/>
    <property type="match status" value="1"/>
</dbReference>
<dbReference type="NCBIfam" id="NF002073">
    <property type="entry name" value="PRK00913.1-2"/>
    <property type="match status" value="1"/>
</dbReference>
<keyword evidence="6 8" id="KW-0378">Hydrolase</keyword>
<feature type="active site" evidence="8">
    <location>
        <position position="278"/>
    </location>
</feature>
<dbReference type="SUPFAM" id="SSF52949">
    <property type="entry name" value="Macro domain-like"/>
    <property type="match status" value="1"/>
</dbReference>
<comment type="function">
    <text evidence="8">Presumably involved in the processing and regular turnover of intracellular proteins. Catalyzes the removal of unsubstituted N-terminal amino acids from various peptides.</text>
</comment>
<dbReference type="Proteomes" id="UP000632828">
    <property type="component" value="Unassembled WGS sequence"/>
</dbReference>
<name>A0A8J6UPD4_9BACT</name>
<evidence type="ECO:0000259" key="9">
    <source>
        <dbReference type="PROSITE" id="PS00631"/>
    </source>
</evidence>
<dbReference type="HAMAP" id="MF_00181">
    <property type="entry name" value="Cytosol_peptidase_M17"/>
    <property type="match status" value="1"/>
</dbReference>
<dbReference type="EC" id="3.4.11.10" evidence="8"/>
<keyword evidence="8" id="KW-0963">Cytoplasm</keyword>
<dbReference type="SUPFAM" id="SSF53187">
    <property type="entry name" value="Zn-dependent exopeptidases"/>
    <property type="match status" value="1"/>
</dbReference>
<reference evidence="10" key="1">
    <citation type="submission" date="2020-09" db="EMBL/GenBank/DDBJ databases">
        <title>Pelobacter alkaliphilus sp. nov., a novel anaerobic arsenate-reducing bacterium from terrestrial mud volcano.</title>
        <authorList>
            <person name="Khomyakova M.A."/>
            <person name="Merkel A.Y."/>
            <person name="Slobodkin A.I."/>
        </authorList>
    </citation>
    <scope>NUCLEOTIDE SEQUENCE</scope>
    <source>
        <strain evidence="10">M08fum</strain>
    </source>
</reference>
<protein>
    <recommendedName>
        <fullName evidence="8">Probable cytosol aminopeptidase</fullName>
        <ecNumber evidence="8">3.4.11.1</ecNumber>
    </recommendedName>
    <alternativeName>
        <fullName evidence="8">Leucine aminopeptidase</fullName>
        <shortName evidence="8">LAP</shortName>
        <ecNumber evidence="8">3.4.11.10</ecNumber>
    </alternativeName>
    <alternativeName>
        <fullName evidence="8">Leucyl aminopeptidase</fullName>
    </alternativeName>
</protein>
<gene>
    <name evidence="8" type="primary">pepA</name>
    <name evidence="10" type="ORF">ICT70_08040</name>
</gene>
<dbReference type="CDD" id="cd00433">
    <property type="entry name" value="Peptidase_M17"/>
    <property type="match status" value="1"/>
</dbReference>
<dbReference type="PANTHER" id="PTHR11963:SF23">
    <property type="entry name" value="CYTOSOL AMINOPEPTIDASE"/>
    <property type="match status" value="1"/>
</dbReference>
<evidence type="ECO:0000313" key="10">
    <source>
        <dbReference type="EMBL" id="MBD1400619.1"/>
    </source>
</evidence>
<evidence type="ECO:0000256" key="7">
    <source>
        <dbReference type="ARBA" id="ARBA00023211"/>
    </source>
</evidence>
<keyword evidence="11" id="KW-1185">Reference proteome</keyword>
<feature type="binding site" evidence="8">
    <location>
        <position position="266"/>
    </location>
    <ligand>
        <name>Mn(2+)</name>
        <dbReference type="ChEBI" id="CHEBI:29035"/>
        <label>2</label>
    </ligand>
</feature>
<comment type="cofactor">
    <cofactor evidence="8">
        <name>Mn(2+)</name>
        <dbReference type="ChEBI" id="CHEBI:29035"/>
    </cofactor>
    <text evidence="8">Binds 2 manganese ions per subunit.</text>
</comment>
<dbReference type="InterPro" id="IPR043472">
    <property type="entry name" value="Macro_dom-like"/>
</dbReference>
<organism evidence="10 11">
    <name type="scientific">Pelovirga terrestris</name>
    <dbReference type="NCBI Taxonomy" id="2771352"/>
    <lineage>
        <taxon>Bacteria</taxon>
        <taxon>Pseudomonadati</taxon>
        <taxon>Thermodesulfobacteriota</taxon>
        <taxon>Desulfuromonadia</taxon>
        <taxon>Geobacterales</taxon>
        <taxon>Geobacteraceae</taxon>
        <taxon>Pelovirga</taxon>
    </lineage>
</organism>
<dbReference type="EC" id="3.4.11.1" evidence="8"/>